<comment type="cofactor">
    <cofactor evidence="1 8">
        <name>heme</name>
        <dbReference type="ChEBI" id="CHEBI:30413"/>
    </cofactor>
</comment>
<evidence type="ECO:0000256" key="7">
    <source>
        <dbReference type="ARBA" id="ARBA00023033"/>
    </source>
</evidence>
<dbReference type="GO" id="GO:0008395">
    <property type="term" value="F:steroid hydroxylase activity"/>
    <property type="evidence" value="ECO:0007669"/>
    <property type="project" value="TreeGrafter"/>
</dbReference>
<dbReference type="OrthoDB" id="1103324at2759"/>
<dbReference type="PANTHER" id="PTHR24300">
    <property type="entry name" value="CYTOCHROME P450 508A4-RELATED"/>
    <property type="match status" value="1"/>
</dbReference>
<keyword evidence="5 9" id="KW-0560">Oxidoreductase</keyword>
<proteinExistence type="inferred from homology"/>
<keyword evidence="11" id="KW-1185">Reference proteome</keyword>
<dbReference type="GO" id="GO:0020037">
    <property type="term" value="F:heme binding"/>
    <property type="evidence" value="ECO:0007669"/>
    <property type="project" value="InterPro"/>
</dbReference>
<dbReference type="GO" id="GO:0005506">
    <property type="term" value="F:iron ion binding"/>
    <property type="evidence" value="ECO:0007669"/>
    <property type="project" value="InterPro"/>
</dbReference>
<dbReference type="InterPro" id="IPR001128">
    <property type="entry name" value="Cyt_P450"/>
</dbReference>
<dbReference type="PANTHER" id="PTHR24300:SF376">
    <property type="entry name" value="CYTOCHROME P450 15A1"/>
    <property type="match status" value="1"/>
</dbReference>
<accession>A0A9J6BJJ4</accession>
<dbReference type="GO" id="GO:0006082">
    <property type="term" value="P:organic acid metabolic process"/>
    <property type="evidence" value="ECO:0007669"/>
    <property type="project" value="TreeGrafter"/>
</dbReference>
<dbReference type="Pfam" id="PF00067">
    <property type="entry name" value="p450"/>
    <property type="match status" value="2"/>
</dbReference>
<evidence type="ECO:0000313" key="11">
    <source>
        <dbReference type="Proteomes" id="UP001107558"/>
    </source>
</evidence>
<comment type="caution">
    <text evidence="10">The sequence shown here is derived from an EMBL/GenBank/DDBJ whole genome shotgun (WGS) entry which is preliminary data.</text>
</comment>
<evidence type="ECO:0000256" key="4">
    <source>
        <dbReference type="ARBA" id="ARBA00022723"/>
    </source>
</evidence>
<evidence type="ECO:0000256" key="1">
    <source>
        <dbReference type="ARBA" id="ARBA00001971"/>
    </source>
</evidence>
<dbReference type="PRINTS" id="PR00385">
    <property type="entry name" value="P450"/>
</dbReference>
<dbReference type="EMBL" id="JADBJN010000003">
    <property type="protein sequence ID" value="KAG5669890.1"/>
    <property type="molecule type" value="Genomic_DNA"/>
</dbReference>
<name>A0A9J6BJJ4_POLVA</name>
<comment type="similarity">
    <text evidence="2 9">Belongs to the cytochrome P450 family.</text>
</comment>
<feature type="binding site" description="axial binding residue" evidence="8">
    <location>
        <position position="433"/>
    </location>
    <ligand>
        <name>heme</name>
        <dbReference type="ChEBI" id="CHEBI:30413"/>
    </ligand>
    <ligandPart>
        <name>Fe</name>
        <dbReference type="ChEBI" id="CHEBI:18248"/>
    </ligandPart>
</feature>
<dbReference type="InterPro" id="IPR002401">
    <property type="entry name" value="Cyt_P450_E_grp-I"/>
</dbReference>
<keyword evidence="3 8" id="KW-0349">Heme</keyword>
<dbReference type="PRINTS" id="PR00463">
    <property type="entry name" value="EP450I"/>
</dbReference>
<keyword evidence="4 8" id="KW-0479">Metal-binding</keyword>
<dbReference type="GO" id="GO:0005737">
    <property type="term" value="C:cytoplasm"/>
    <property type="evidence" value="ECO:0007669"/>
    <property type="project" value="TreeGrafter"/>
</dbReference>
<dbReference type="GO" id="GO:0006805">
    <property type="term" value="P:xenobiotic metabolic process"/>
    <property type="evidence" value="ECO:0007669"/>
    <property type="project" value="TreeGrafter"/>
</dbReference>
<dbReference type="GO" id="GO:0016712">
    <property type="term" value="F:oxidoreductase activity, acting on paired donors, with incorporation or reduction of molecular oxygen, reduced flavin or flavoprotein as one donor, and incorporation of one atom of oxygen"/>
    <property type="evidence" value="ECO:0007669"/>
    <property type="project" value="TreeGrafter"/>
</dbReference>
<reference evidence="10" key="1">
    <citation type="submission" date="2021-03" db="EMBL/GenBank/DDBJ databases">
        <title>Chromosome level genome of the anhydrobiotic midge Polypedilum vanderplanki.</title>
        <authorList>
            <person name="Yoshida Y."/>
            <person name="Kikawada T."/>
            <person name="Gusev O."/>
        </authorList>
    </citation>
    <scope>NUCLEOTIDE SEQUENCE</scope>
    <source>
        <strain evidence="10">NIAS01</strain>
        <tissue evidence="10">Whole body or cell culture</tissue>
    </source>
</reference>
<evidence type="ECO:0000256" key="6">
    <source>
        <dbReference type="ARBA" id="ARBA00023004"/>
    </source>
</evidence>
<evidence type="ECO:0000256" key="9">
    <source>
        <dbReference type="RuleBase" id="RU000461"/>
    </source>
</evidence>
<evidence type="ECO:0000256" key="3">
    <source>
        <dbReference type="ARBA" id="ARBA00022617"/>
    </source>
</evidence>
<evidence type="ECO:0000256" key="2">
    <source>
        <dbReference type="ARBA" id="ARBA00010617"/>
    </source>
</evidence>
<protein>
    <recommendedName>
        <fullName evidence="12">Cytochrome P450</fullName>
    </recommendedName>
</protein>
<dbReference type="InterPro" id="IPR036396">
    <property type="entry name" value="Cyt_P450_sf"/>
</dbReference>
<dbReference type="SUPFAM" id="SSF48264">
    <property type="entry name" value="Cytochrome P450"/>
    <property type="match status" value="1"/>
</dbReference>
<keyword evidence="7 9" id="KW-0503">Monooxygenase</keyword>
<dbReference type="AlphaFoldDB" id="A0A9J6BJJ4"/>
<dbReference type="Proteomes" id="UP001107558">
    <property type="component" value="Chromosome 3"/>
</dbReference>
<keyword evidence="6 8" id="KW-0408">Iron</keyword>
<organism evidence="10 11">
    <name type="scientific">Polypedilum vanderplanki</name>
    <name type="common">Sleeping chironomid midge</name>
    <dbReference type="NCBI Taxonomy" id="319348"/>
    <lineage>
        <taxon>Eukaryota</taxon>
        <taxon>Metazoa</taxon>
        <taxon>Ecdysozoa</taxon>
        <taxon>Arthropoda</taxon>
        <taxon>Hexapoda</taxon>
        <taxon>Insecta</taxon>
        <taxon>Pterygota</taxon>
        <taxon>Neoptera</taxon>
        <taxon>Endopterygota</taxon>
        <taxon>Diptera</taxon>
        <taxon>Nematocera</taxon>
        <taxon>Chironomoidea</taxon>
        <taxon>Chironomidae</taxon>
        <taxon>Chironominae</taxon>
        <taxon>Polypedilum</taxon>
        <taxon>Polypedilum</taxon>
    </lineage>
</organism>
<evidence type="ECO:0000313" key="10">
    <source>
        <dbReference type="EMBL" id="KAG5669890.1"/>
    </source>
</evidence>
<evidence type="ECO:0008006" key="12">
    <source>
        <dbReference type="Google" id="ProtNLM"/>
    </source>
</evidence>
<dbReference type="PROSITE" id="PS00086">
    <property type="entry name" value="CYTOCHROME_P450"/>
    <property type="match status" value="1"/>
</dbReference>
<dbReference type="Gene3D" id="1.10.630.10">
    <property type="entry name" value="Cytochrome P450"/>
    <property type="match status" value="1"/>
</dbReference>
<evidence type="ECO:0000256" key="5">
    <source>
        <dbReference type="ARBA" id="ARBA00023002"/>
    </source>
</evidence>
<sequence>MASLVLIAIVGIIFLYRIYKYCFYRPENWPPGPPRIPFVGSYFMLFLLDFKNLHIAVQKLCKYYKSDVVGFYVGNTFTIATNSQETVREVLFNPDFDGRNDGLLVRLRNENFNRNGIFFIDNPYWQDQRRFTLRNLRDFGFGRRFEEYEIEVKNEIENFINLIKEGPKYSHEMNIMKSDGSILLPKALIACMSNCFLQIVANVRIQRSEQEKLFKAGFGSFEFQFYSDEYGKSFGIFPWLRYLLPNLSRYTNLRNGSMKMFNFMKEFVDKQIATYEEGHIRSFMDTYIKEINEADGKDRGYLYDQMVMICTDFLFPSLSAIEIQVSFLLKHLLYHNDIMIKIQEEIDDVVGQGRLPSLDDRINLHYTEATLRESGYDIPKDSSILPSLFSLHTSKQVWKDPENFRPERFLNLKGQLCLKYDKSLPFGGGRRLCAGETFARNTMFLLFASLLQNFNVKPANGVLPKLDDDDCGLVRIPKDFWIKLESR</sequence>
<dbReference type="InterPro" id="IPR050182">
    <property type="entry name" value="Cytochrome_P450_fam2"/>
</dbReference>
<evidence type="ECO:0000256" key="8">
    <source>
        <dbReference type="PIRSR" id="PIRSR602401-1"/>
    </source>
</evidence>
<dbReference type="InterPro" id="IPR017972">
    <property type="entry name" value="Cyt_P450_CS"/>
</dbReference>
<gene>
    <name evidence="10" type="ORF">PVAND_000181</name>
</gene>